<dbReference type="InterPro" id="IPR018467">
    <property type="entry name" value="CCT_CS"/>
</dbReference>
<feature type="domain" description="Tify" evidence="4">
    <location>
        <begin position="138"/>
        <end position="173"/>
    </location>
</feature>
<organism evidence="5 6">
    <name type="scientific">Protea cynaroides</name>
    <dbReference type="NCBI Taxonomy" id="273540"/>
    <lineage>
        <taxon>Eukaryota</taxon>
        <taxon>Viridiplantae</taxon>
        <taxon>Streptophyta</taxon>
        <taxon>Embryophyta</taxon>
        <taxon>Tracheophyta</taxon>
        <taxon>Spermatophyta</taxon>
        <taxon>Magnoliopsida</taxon>
        <taxon>Proteales</taxon>
        <taxon>Proteaceae</taxon>
        <taxon>Protea</taxon>
    </lineage>
</organism>
<keyword evidence="2" id="KW-0539">Nucleus</keyword>
<dbReference type="SMART" id="SM00979">
    <property type="entry name" value="TIFY"/>
    <property type="match status" value="1"/>
</dbReference>
<dbReference type="EMBL" id="JAMYWD010000011">
    <property type="protein sequence ID" value="KAJ4955596.1"/>
    <property type="molecule type" value="Genomic_DNA"/>
</dbReference>
<evidence type="ECO:0000313" key="6">
    <source>
        <dbReference type="Proteomes" id="UP001141806"/>
    </source>
</evidence>
<comment type="subcellular location">
    <subcellularLocation>
        <location evidence="2">Nucleus</location>
    </subcellularLocation>
</comment>
<name>A0A9Q0GWP1_9MAGN</name>
<dbReference type="PANTHER" id="PTHR33077:SF60">
    <property type="entry name" value="TIFY DOMAIN-CONTAINING PROTEIN"/>
    <property type="match status" value="1"/>
</dbReference>
<comment type="similarity">
    <text evidence="1 2">Belongs to the TIFY/JAZ family.</text>
</comment>
<dbReference type="InterPro" id="IPR040390">
    <property type="entry name" value="TIFY/JAZ"/>
</dbReference>
<comment type="caution">
    <text evidence="5">The sequence shown here is derived from an EMBL/GenBank/DDBJ whole genome shotgun (WGS) entry which is preliminary data.</text>
</comment>
<accession>A0A9Q0GWP1</accession>
<feature type="compositionally biased region" description="Polar residues" evidence="3">
    <location>
        <begin position="67"/>
        <end position="78"/>
    </location>
</feature>
<feature type="compositionally biased region" description="Low complexity" evidence="3">
    <location>
        <begin position="200"/>
        <end position="218"/>
    </location>
</feature>
<dbReference type="Proteomes" id="UP001141806">
    <property type="component" value="Unassembled WGS sequence"/>
</dbReference>
<feature type="region of interest" description="Disordered" evidence="3">
    <location>
        <begin position="61"/>
        <end position="137"/>
    </location>
</feature>
<evidence type="ECO:0000313" key="5">
    <source>
        <dbReference type="EMBL" id="KAJ4955596.1"/>
    </source>
</evidence>
<gene>
    <name evidence="5" type="ORF">NE237_012379</name>
</gene>
<dbReference type="InterPro" id="IPR010399">
    <property type="entry name" value="Tify_dom"/>
</dbReference>
<dbReference type="PROSITE" id="PS51320">
    <property type="entry name" value="TIFY"/>
    <property type="match status" value="1"/>
</dbReference>
<reference evidence="5" key="1">
    <citation type="journal article" date="2023" name="Plant J.">
        <title>The genome of the king protea, Protea cynaroides.</title>
        <authorList>
            <person name="Chang J."/>
            <person name="Duong T.A."/>
            <person name="Schoeman C."/>
            <person name="Ma X."/>
            <person name="Roodt D."/>
            <person name="Barker N."/>
            <person name="Li Z."/>
            <person name="Van de Peer Y."/>
            <person name="Mizrachi E."/>
        </authorList>
    </citation>
    <scope>NUCLEOTIDE SEQUENCE</scope>
    <source>
        <tissue evidence="5">Young leaves</tissue>
    </source>
</reference>
<keyword evidence="2" id="KW-1184">Jasmonic acid signaling pathway</keyword>
<dbReference type="GO" id="GO:0009611">
    <property type="term" value="P:response to wounding"/>
    <property type="evidence" value="ECO:0007669"/>
    <property type="project" value="UniProtKB-UniRule"/>
</dbReference>
<keyword evidence="6" id="KW-1185">Reference proteome</keyword>
<protein>
    <recommendedName>
        <fullName evidence="2">Protein TIFY</fullName>
    </recommendedName>
    <alternativeName>
        <fullName evidence="2">Jasmonate ZIM domain-containing protein</fullName>
    </alternativeName>
</protein>
<dbReference type="GO" id="GO:0005634">
    <property type="term" value="C:nucleus"/>
    <property type="evidence" value="ECO:0007669"/>
    <property type="project" value="UniProtKB-SubCell"/>
</dbReference>
<sequence>MRPEETSYRSPLDKPLDQLTEEDISQLTREDCRRYLKEKGMRRPSWNKSQAIQQVISLKSLFETRSDSGAGTRQSVVSSRKENPPHHIPPVSAAEEPMSYRRKDPPKLSFSGNMPARLPTTDSNKPIPPTPSRITTVTNEPVGQMTIFYHGKVNVYDDVPATKAKAIMKLADSSIYLPQDTPSGVNTAIRPFPCHLQVASDRPGSSSPASNSPSLQMSKVSGNVQFREERNMSHEVETGPASRKASLQRYLEKRKDRFGFKG</sequence>
<evidence type="ECO:0000256" key="3">
    <source>
        <dbReference type="SAM" id="MobiDB-lite"/>
    </source>
</evidence>
<feature type="compositionally biased region" description="Basic and acidic residues" evidence="3">
    <location>
        <begin position="1"/>
        <end position="16"/>
    </location>
</feature>
<feature type="compositionally biased region" description="Basic and acidic residues" evidence="3">
    <location>
        <begin position="226"/>
        <end position="237"/>
    </location>
</feature>
<feature type="region of interest" description="Disordered" evidence="3">
    <location>
        <begin position="1"/>
        <end position="25"/>
    </location>
</feature>
<dbReference type="GO" id="GO:2000022">
    <property type="term" value="P:regulation of jasmonic acid mediated signaling pathway"/>
    <property type="evidence" value="ECO:0007669"/>
    <property type="project" value="UniProtKB-UniRule"/>
</dbReference>
<dbReference type="PANTHER" id="PTHR33077">
    <property type="entry name" value="PROTEIN TIFY 4A-RELATED-RELATED"/>
    <property type="match status" value="1"/>
</dbReference>
<evidence type="ECO:0000259" key="4">
    <source>
        <dbReference type="PROSITE" id="PS51320"/>
    </source>
</evidence>
<evidence type="ECO:0000256" key="1">
    <source>
        <dbReference type="ARBA" id="ARBA00008614"/>
    </source>
</evidence>
<dbReference type="Pfam" id="PF09425">
    <property type="entry name" value="Jas_motif"/>
    <property type="match status" value="1"/>
</dbReference>
<proteinExistence type="inferred from homology"/>
<feature type="region of interest" description="Disordered" evidence="3">
    <location>
        <begin position="198"/>
        <end position="248"/>
    </location>
</feature>
<dbReference type="GO" id="GO:0031347">
    <property type="term" value="P:regulation of defense response"/>
    <property type="evidence" value="ECO:0007669"/>
    <property type="project" value="UniProtKB-UniRule"/>
</dbReference>
<comment type="domain">
    <text evidence="2">The jas domain is required for interaction with COI1.</text>
</comment>
<dbReference type="OrthoDB" id="1934352at2759"/>
<evidence type="ECO:0000256" key="2">
    <source>
        <dbReference type="RuleBase" id="RU369065"/>
    </source>
</evidence>
<dbReference type="AlphaFoldDB" id="A0A9Q0GWP1"/>
<comment type="function">
    <text evidence="2">Repressor of jasmonate responses.</text>
</comment>
<dbReference type="Pfam" id="PF06200">
    <property type="entry name" value="tify"/>
    <property type="match status" value="1"/>
</dbReference>